<dbReference type="Proteomes" id="UP000708208">
    <property type="component" value="Unassembled WGS sequence"/>
</dbReference>
<protein>
    <submittedName>
        <fullName evidence="1">Uncharacterized protein</fullName>
    </submittedName>
</protein>
<sequence>VAIDITNLTSCSRSKTSCSDDSNCPIVLFCIDQCIQANIISEQ</sequence>
<dbReference type="AlphaFoldDB" id="A0A8J2NXP9"/>
<gene>
    <name evidence="1" type="ORF">AFUS01_LOCUS13126</name>
</gene>
<dbReference type="EMBL" id="CAJVCH010105587">
    <property type="protein sequence ID" value="CAG7724084.1"/>
    <property type="molecule type" value="Genomic_DNA"/>
</dbReference>
<feature type="non-terminal residue" evidence="1">
    <location>
        <position position="1"/>
    </location>
</feature>
<name>A0A8J2NXP9_9HEXA</name>
<accession>A0A8J2NXP9</accession>
<proteinExistence type="predicted"/>
<comment type="caution">
    <text evidence="1">The sequence shown here is derived from an EMBL/GenBank/DDBJ whole genome shotgun (WGS) entry which is preliminary data.</text>
</comment>
<organism evidence="1 2">
    <name type="scientific">Allacma fusca</name>
    <dbReference type="NCBI Taxonomy" id="39272"/>
    <lineage>
        <taxon>Eukaryota</taxon>
        <taxon>Metazoa</taxon>
        <taxon>Ecdysozoa</taxon>
        <taxon>Arthropoda</taxon>
        <taxon>Hexapoda</taxon>
        <taxon>Collembola</taxon>
        <taxon>Symphypleona</taxon>
        <taxon>Sminthuridae</taxon>
        <taxon>Allacma</taxon>
    </lineage>
</organism>
<evidence type="ECO:0000313" key="2">
    <source>
        <dbReference type="Proteomes" id="UP000708208"/>
    </source>
</evidence>
<evidence type="ECO:0000313" key="1">
    <source>
        <dbReference type="EMBL" id="CAG7724084.1"/>
    </source>
</evidence>
<reference evidence="1" key="1">
    <citation type="submission" date="2021-06" db="EMBL/GenBank/DDBJ databases">
        <authorList>
            <person name="Hodson N. C."/>
            <person name="Mongue J. A."/>
            <person name="Jaron S. K."/>
        </authorList>
    </citation>
    <scope>NUCLEOTIDE SEQUENCE</scope>
</reference>
<keyword evidence="2" id="KW-1185">Reference proteome</keyword>